<evidence type="ECO:0000313" key="3">
    <source>
        <dbReference type="Proteomes" id="UP000242222"/>
    </source>
</evidence>
<accession>A0A1I4VCP1</accession>
<keyword evidence="1" id="KW-0812">Transmembrane</keyword>
<proteinExistence type="predicted"/>
<organism evidence="2 3">
    <name type="scientific">Izhakiella capsodis</name>
    <dbReference type="NCBI Taxonomy" id="1367852"/>
    <lineage>
        <taxon>Bacteria</taxon>
        <taxon>Pseudomonadati</taxon>
        <taxon>Pseudomonadota</taxon>
        <taxon>Gammaproteobacteria</taxon>
        <taxon>Enterobacterales</taxon>
        <taxon>Erwiniaceae</taxon>
        <taxon>Izhakiella</taxon>
    </lineage>
</organism>
<feature type="transmembrane region" description="Helical" evidence="1">
    <location>
        <begin position="90"/>
        <end position="108"/>
    </location>
</feature>
<dbReference type="InterPro" id="IPR019690">
    <property type="entry name" value="DUF2569"/>
</dbReference>
<evidence type="ECO:0000256" key="1">
    <source>
        <dbReference type="SAM" id="Phobius"/>
    </source>
</evidence>
<gene>
    <name evidence="2" type="ORF">SAMN05216516_101694</name>
</gene>
<keyword evidence="1" id="KW-1133">Transmembrane helix</keyword>
<feature type="transmembrane region" description="Helical" evidence="1">
    <location>
        <begin position="12"/>
        <end position="34"/>
    </location>
</feature>
<feature type="transmembrane region" description="Helical" evidence="1">
    <location>
        <begin position="54"/>
        <end position="78"/>
    </location>
</feature>
<keyword evidence="1" id="KW-0472">Membrane</keyword>
<dbReference type="Pfam" id="PF10754">
    <property type="entry name" value="DUF2569"/>
    <property type="match status" value="1"/>
</dbReference>
<dbReference type="RefSeq" id="WP_092875100.1">
    <property type="nucleotide sequence ID" value="NZ_FOVC01000001.1"/>
</dbReference>
<sequence>MKIESAPRIGGWLWLPFIWLVLTLLTSTLVMGHYVAWLLNNPIWHNLFSQSHTLLIQIAATLVTAAGMWIYSAWVTWLFYQRSSRLPRHYIIWLLLTIALSLKSWALSPVSEAIATRNLLISLLAAALFAVYLRRSKRAKTTFIEP</sequence>
<reference evidence="3" key="1">
    <citation type="submission" date="2016-10" db="EMBL/GenBank/DDBJ databases">
        <authorList>
            <person name="Varghese N."/>
            <person name="Submissions S."/>
        </authorList>
    </citation>
    <scope>NUCLEOTIDE SEQUENCE [LARGE SCALE GENOMIC DNA]</scope>
    <source>
        <strain evidence="3">N6PO6</strain>
    </source>
</reference>
<dbReference type="OrthoDB" id="6504677at2"/>
<dbReference type="AlphaFoldDB" id="A0A1I4VCP1"/>
<name>A0A1I4VCP1_9GAMM</name>
<evidence type="ECO:0008006" key="4">
    <source>
        <dbReference type="Google" id="ProtNLM"/>
    </source>
</evidence>
<evidence type="ECO:0000313" key="2">
    <source>
        <dbReference type="EMBL" id="SFM98943.1"/>
    </source>
</evidence>
<dbReference type="STRING" id="1367852.SAMN05216516_101694"/>
<feature type="transmembrane region" description="Helical" evidence="1">
    <location>
        <begin position="114"/>
        <end position="133"/>
    </location>
</feature>
<protein>
    <recommendedName>
        <fullName evidence="4">Inner membrane protein</fullName>
    </recommendedName>
</protein>
<dbReference type="EMBL" id="FOVC01000001">
    <property type="protein sequence ID" value="SFM98943.1"/>
    <property type="molecule type" value="Genomic_DNA"/>
</dbReference>
<keyword evidence="3" id="KW-1185">Reference proteome</keyword>
<dbReference type="Proteomes" id="UP000242222">
    <property type="component" value="Unassembled WGS sequence"/>
</dbReference>